<dbReference type="GO" id="GO:0005694">
    <property type="term" value="C:chromosome"/>
    <property type="evidence" value="ECO:0007669"/>
    <property type="project" value="UniProtKB-SubCell"/>
</dbReference>
<dbReference type="InterPro" id="IPR036443">
    <property type="entry name" value="Znf_RanBP2_sf"/>
</dbReference>
<keyword evidence="11" id="KW-0269">Exonuclease</keyword>
<keyword evidence="7" id="KW-0677">Repeat</keyword>
<feature type="domain" description="RanBP2-type" evidence="18">
    <location>
        <begin position="595"/>
        <end position="624"/>
    </location>
</feature>
<proteinExistence type="predicted"/>
<evidence type="ECO:0000256" key="14">
    <source>
        <dbReference type="PROSITE-ProRule" id="PRU00176"/>
    </source>
</evidence>
<feature type="region of interest" description="Disordered" evidence="16">
    <location>
        <begin position="87"/>
        <end position="155"/>
    </location>
</feature>
<dbReference type="CDD" id="cd06133">
    <property type="entry name" value="ERI-1_3'hExo_like"/>
    <property type="match status" value="1"/>
</dbReference>
<evidence type="ECO:0000256" key="5">
    <source>
        <dbReference type="ARBA" id="ARBA00022722"/>
    </source>
</evidence>
<dbReference type="SUPFAM" id="SSF90209">
    <property type="entry name" value="Ran binding protein zinc finger-like"/>
    <property type="match status" value="2"/>
</dbReference>
<feature type="domain" description="RRM" evidence="17">
    <location>
        <begin position="496"/>
        <end position="574"/>
    </location>
</feature>
<protein>
    <submittedName>
        <fullName evidence="19">Uncharacterized protein</fullName>
    </submittedName>
</protein>
<evidence type="ECO:0000256" key="10">
    <source>
        <dbReference type="ARBA" id="ARBA00022833"/>
    </source>
</evidence>
<dbReference type="PROSITE" id="PS50199">
    <property type="entry name" value="ZF_RANBP2_2"/>
    <property type="match status" value="2"/>
</dbReference>
<feature type="compositionally biased region" description="Low complexity" evidence="16">
    <location>
        <begin position="137"/>
        <end position="155"/>
    </location>
</feature>
<evidence type="ECO:0000256" key="1">
    <source>
        <dbReference type="ARBA" id="ARBA00004123"/>
    </source>
</evidence>
<dbReference type="InterPro" id="IPR047201">
    <property type="entry name" value="ERI-1_3'hExo-like"/>
</dbReference>
<evidence type="ECO:0000256" key="12">
    <source>
        <dbReference type="ARBA" id="ARBA00022884"/>
    </source>
</evidence>
<dbReference type="Proteomes" id="UP000799779">
    <property type="component" value="Unassembled WGS sequence"/>
</dbReference>
<evidence type="ECO:0000256" key="9">
    <source>
        <dbReference type="ARBA" id="ARBA00022801"/>
    </source>
</evidence>
<dbReference type="Gene3D" id="4.10.1060.10">
    <property type="entry name" value="Zinc finger, RanBP2-type"/>
    <property type="match status" value="2"/>
</dbReference>
<feature type="region of interest" description="Disordered" evidence="16">
    <location>
        <begin position="831"/>
        <end position="854"/>
    </location>
</feature>
<evidence type="ECO:0000256" key="2">
    <source>
        <dbReference type="ARBA" id="ARBA00004286"/>
    </source>
</evidence>
<keyword evidence="6" id="KW-0479">Metal-binding</keyword>
<reference evidence="19" key="1">
    <citation type="journal article" date="2020" name="Stud. Mycol.">
        <title>101 Dothideomycetes genomes: a test case for predicting lifestyles and emergence of pathogens.</title>
        <authorList>
            <person name="Haridas S."/>
            <person name="Albert R."/>
            <person name="Binder M."/>
            <person name="Bloem J."/>
            <person name="Labutti K."/>
            <person name="Salamov A."/>
            <person name="Andreopoulos B."/>
            <person name="Baker S."/>
            <person name="Barry K."/>
            <person name="Bills G."/>
            <person name="Bluhm B."/>
            <person name="Cannon C."/>
            <person name="Castanera R."/>
            <person name="Culley D."/>
            <person name="Daum C."/>
            <person name="Ezra D."/>
            <person name="Gonzalez J."/>
            <person name="Henrissat B."/>
            <person name="Kuo A."/>
            <person name="Liang C."/>
            <person name="Lipzen A."/>
            <person name="Lutzoni F."/>
            <person name="Magnuson J."/>
            <person name="Mondo S."/>
            <person name="Nolan M."/>
            <person name="Ohm R."/>
            <person name="Pangilinan J."/>
            <person name="Park H.-J."/>
            <person name="Ramirez L."/>
            <person name="Alfaro M."/>
            <person name="Sun H."/>
            <person name="Tritt A."/>
            <person name="Yoshinaga Y."/>
            <person name="Zwiers L.-H."/>
            <person name="Turgeon B."/>
            <person name="Goodwin S."/>
            <person name="Spatafora J."/>
            <person name="Crous P."/>
            <person name="Grigoriev I."/>
        </authorList>
    </citation>
    <scope>NUCLEOTIDE SEQUENCE</scope>
    <source>
        <strain evidence="19">CBS 123094</strain>
    </source>
</reference>
<keyword evidence="13" id="KW-0539">Nucleus</keyword>
<keyword evidence="8 15" id="KW-0863">Zinc-finger</keyword>
<dbReference type="InterPro" id="IPR012677">
    <property type="entry name" value="Nucleotide-bd_a/b_plait_sf"/>
</dbReference>
<dbReference type="InterPro" id="IPR035979">
    <property type="entry name" value="RBD_domain_sf"/>
</dbReference>
<dbReference type="Gene3D" id="3.30.420.10">
    <property type="entry name" value="Ribonuclease H-like superfamily/Ribonuclease H"/>
    <property type="match status" value="1"/>
</dbReference>
<organism evidence="19 20">
    <name type="scientific">Amniculicola lignicola CBS 123094</name>
    <dbReference type="NCBI Taxonomy" id="1392246"/>
    <lineage>
        <taxon>Eukaryota</taxon>
        <taxon>Fungi</taxon>
        <taxon>Dikarya</taxon>
        <taxon>Ascomycota</taxon>
        <taxon>Pezizomycotina</taxon>
        <taxon>Dothideomycetes</taxon>
        <taxon>Pleosporomycetidae</taxon>
        <taxon>Pleosporales</taxon>
        <taxon>Amniculicolaceae</taxon>
        <taxon>Amniculicola</taxon>
    </lineage>
</organism>
<dbReference type="InterPro" id="IPR012337">
    <property type="entry name" value="RNaseH-like_sf"/>
</dbReference>
<dbReference type="EMBL" id="ML977606">
    <property type="protein sequence ID" value="KAF1998159.1"/>
    <property type="molecule type" value="Genomic_DNA"/>
</dbReference>
<evidence type="ECO:0000256" key="3">
    <source>
        <dbReference type="ARBA" id="ARBA00022454"/>
    </source>
</evidence>
<feature type="region of interest" description="Disordered" evidence="16">
    <location>
        <begin position="806"/>
        <end position="825"/>
    </location>
</feature>
<evidence type="ECO:0000256" key="4">
    <source>
        <dbReference type="ARBA" id="ARBA00022553"/>
    </source>
</evidence>
<dbReference type="InterPro" id="IPR001876">
    <property type="entry name" value="Znf_RanBP2"/>
</dbReference>
<evidence type="ECO:0000256" key="11">
    <source>
        <dbReference type="ARBA" id="ARBA00022839"/>
    </source>
</evidence>
<dbReference type="InterPro" id="IPR034351">
    <property type="entry name" value="Nrp1_RRM"/>
</dbReference>
<dbReference type="InterPro" id="IPR000504">
    <property type="entry name" value="RRM_dom"/>
</dbReference>
<dbReference type="Pfam" id="PF00076">
    <property type="entry name" value="RRM_1"/>
    <property type="match status" value="1"/>
</dbReference>
<keyword evidence="3" id="KW-0158">Chromosome</keyword>
<dbReference type="PANTHER" id="PTHR23044">
    <property type="entry name" value="3'-5' EXONUCLEASE ERI1-RELATED"/>
    <property type="match status" value="1"/>
</dbReference>
<dbReference type="GO" id="GO:0005634">
    <property type="term" value="C:nucleus"/>
    <property type="evidence" value="ECO:0007669"/>
    <property type="project" value="UniProtKB-SubCell"/>
</dbReference>
<evidence type="ECO:0000256" key="6">
    <source>
        <dbReference type="ARBA" id="ARBA00022723"/>
    </source>
</evidence>
<dbReference type="SMART" id="SM00547">
    <property type="entry name" value="ZnF_RBZ"/>
    <property type="match status" value="2"/>
</dbReference>
<dbReference type="GO" id="GO:0000175">
    <property type="term" value="F:3'-5'-RNA exonuclease activity"/>
    <property type="evidence" value="ECO:0007669"/>
    <property type="project" value="InterPro"/>
</dbReference>
<feature type="compositionally biased region" description="Polar residues" evidence="16">
    <location>
        <begin position="845"/>
        <end position="854"/>
    </location>
</feature>
<keyword evidence="9" id="KW-0378">Hydrolase</keyword>
<dbReference type="Pfam" id="PF00641">
    <property type="entry name" value="Zn_ribbon_RanBP"/>
    <property type="match status" value="2"/>
</dbReference>
<dbReference type="SUPFAM" id="SSF53098">
    <property type="entry name" value="Ribonuclease H-like"/>
    <property type="match status" value="1"/>
</dbReference>
<dbReference type="OrthoDB" id="448399at2759"/>
<gene>
    <name evidence="19" type="ORF">P154DRAFT_536582</name>
</gene>
<feature type="domain" description="RanBP2-type" evidence="18">
    <location>
        <begin position="676"/>
        <end position="707"/>
    </location>
</feature>
<dbReference type="GO" id="GO:0003723">
    <property type="term" value="F:RNA binding"/>
    <property type="evidence" value="ECO:0007669"/>
    <property type="project" value="UniProtKB-UniRule"/>
</dbReference>
<dbReference type="PROSITE" id="PS01358">
    <property type="entry name" value="ZF_RANBP2_1"/>
    <property type="match status" value="2"/>
</dbReference>
<feature type="compositionally biased region" description="Gly residues" evidence="16">
    <location>
        <begin position="735"/>
        <end position="751"/>
    </location>
</feature>
<comment type="subcellular location">
    <subcellularLocation>
        <location evidence="2">Chromosome</location>
    </subcellularLocation>
    <subcellularLocation>
        <location evidence="1">Nucleus</location>
    </subcellularLocation>
</comment>
<accession>A0A6A5WBJ9</accession>
<evidence type="ECO:0000313" key="20">
    <source>
        <dbReference type="Proteomes" id="UP000799779"/>
    </source>
</evidence>
<keyword evidence="4" id="KW-0597">Phosphoprotein</keyword>
<evidence type="ECO:0000259" key="17">
    <source>
        <dbReference type="PROSITE" id="PS50102"/>
    </source>
</evidence>
<dbReference type="SMART" id="SM00360">
    <property type="entry name" value="RRM"/>
    <property type="match status" value="1"/>
</dbReference>
<dbReference type="PANTHER" id="PTHR23044:SF61">
    <property type="entry name" value="3'-5' EXORIBONUCLEASE 1-RELATED"/>
    <property type="match status" value="1"/>
</dbReference>
<dbReference type="InterPro" id="IPR013520">
    <property type="entry name" value="Ribonucl_H"/>
</dbReference>
<dbReference type="InterPro" id="IPR051274">
    <property type="entry name" value="3-5_Exoribonuclease"/>
</dbReference>
<evidence type="ECO:0000256" key="8">
    <source>
        <dbReference type="ARBA" id="ARBA00022771"/>
    </source>
</evidence>
<feature type="region of interest" description="Disordered" evidence="16">
    <location>
        <begin position="213"/>
        <end position="248"/>
    </location>
</feature>
<dbReference type="GO" id="GO:0005737">
    <property type="term" value="C:cytoplasm"/>
    <property type="evidence" value="ECO:0007669"/>
    <property type="project" value="UniProtKB-ARBA"/>
</dbReference>
<evidence type="ECO:0000313" key="19">
    <source>
        <dbReference type="EMBL" id="KAF1998159.1"/>
    </source>
</evidence>
<sequence length="854" mass="91328">MHISTHRPSIACQHRASLNPVHRSCAAAAAAAAAPAAGGQATWCRTVARGASSINQYSGGRTGMAIKAAELSLPSVRAVAASSRCWTNSRRDGPAGDNLCEQQSATSRNSSHASSSPLPHPLLTRPGTTSSPPCHCPSLSRAEQQQQQQPSSPPASQLLLAPLVCPWWLVDTSCPLTSSHLPSLVRNIPFRPQSPPCPHHSFLHRLPALRHGSCPPRLVDPHPSPAPSSSNSSRRRTTPPTMTTSAPQTPGYNLDHYVVIHVATTCDEHGVYVTKDSAEVIELGWILLDAKSFEEVHRESVLVKPVNTPITALCTSLTTLTWDQVRNAGTFREAVNRFDAFAQEHLVLKNLEFAFVTLDSWDLRVQLPREARDKAVVLPPYLQHSRTFDLRTEYQRWQAHHPESLPFGSSSLANICAALEVEPVQSSAPIKHNLPFHLQSLAPASPRRAMEEAVTLARVLRGLIRKSQPSSEHADILTKPMDARADVRAFLAERSKVLHMSGLPHDTTQSELESWFTQFGGRPISFFTLRTPDQHKPTGTGFVLFSSHEEAAESLCMNGRALNEKAIEVSPSSARVLDRAHDILTPFPPSKNRPRPGDWNCPSCGFSNFQRRTACFRCSFPAVPQGPPGDPMAYGYGAYGGGHPAMMGPPPHHMGHGHGNMGHAPRGNNGGIVPFRAGDWKCGENGCGYHNFAKNVSCLRCGASRAGAAVVADSAFPSPMDAPSSFGMGPPSMGGTPGPGPFGGAPFGAAGGYPAQQLGGPPSSYAFPTGMGAANPYGPMGAQYAPNGNMHGTSFDSRSAEAAFTAADQYPPNQGAINGDSRNDPFSFLSSGFGGLSMNDDRRNVSNSANKSPA</sequence>
<name>A0A6A5WBJ9_9PLEO</name>
<dbReference type="AlphaFoldDB" id="A0A6A5WBJ9"/>
<dbReference type="Gene3D" id="3.30.70.330">
    <property type="match status" value="1"/>
</dbReference>
<dbReference type="CDD" id="cd12452">
    <property type="entry name" value="RRM_ARP_like"/>
    <property type="match status" value="1"/>
</dbReference>
<dbReference type="Pfam" id="PF00929">
    <property type="entry name" value="RNase_T"/>
    <property type="match status" value="1"/>
</dbReference>
<feature type="region of interest" description="Disordered" evidence="16">
    <location>
        <begin position="732"/>
        <end position="755"/>
    </location>
</feature>
<evidence type="ECO:0000259" key="18">
    <source>
        <dbReference type="PROSITE" id="PS50199"/>
    </source>
</evidence>
<dbReference type="FunFam" id="4.10.1060.10:FF:000024">
    <property type="entry name" value="RNA-binding protein"/>
    <property type="match status" value="1"/>
</dbReference>
<feature type="compositionally biased region" description="Low complexity" evidence="16">
    <location>
        <begin position="104"/>
        <end position="126"/>
    </location>
</feature>
<dbReference type="FunFam" id="4.10.1060.10:FF:000021">
    <property type="entry name" value="MUTL protein homolog 3"/>
    <property type="match status" value="1"/>
</dbReference>
<dbReference type="SUPFAM" id="SSF54928">
    <property type="entry name" value="RNA-binding domain, RBD"/>
    <property type="match status" value="1"/>
</dbReference>
<keyword evidence="5" id="KW-0540">Nuclease</keyword>
<evidence type="ECO:0000256" key="16">
    <source>
        <dbReference type="SAM" id="MobiDB-lite"/>
    </source>
</evidence>
<dbReference type="PROSITE" id="PS50102">
    <property type="entry name" value="RRM"/>
    <property type="match status" value="1"/>
</dbReference>
<evidence type="ECO:0000256" key="15">
    <source>
        <dbReference type="PROSITE-ProRule" id="PRU00322"/>
    </source>
</evidence>
<evidence type="ECO:0000256" key="13">
    <source>
        <dbReference type="ARBA" id="ARBA00023242"/>
    </source>
</evidence>
<keyword evidence="10" id="KW-0862">Zinc</keyword>
<keyword evidence="12 14" id="KW-0694">RNA-binding</keyword>
<keyword evidence="20" id="KW-1185">Reference proteome</keyword>
<feature type="compositionally biased region" description="Low complexity" evidence="16">
    <location>
        <begin position="227"/>
        <end position="248"/>
    </location>
</feature>
<evidence type="ECO:0000256" key="7">
    <source>
        <dbReference type="ARBA" id="ARBA00022737"/>
    </source>
</evidence>
<dbReference type="GO" id="GO:0008270">
    <property type="term" value="F:zinc ion binding"/>
    <property type="evidence" value="ECO:0007669"/>
    <property type="project" value="UniProtKB-KW"/>
</dbReference>
<dbReference type="InterPro" id="IPR036397">
    <property type="entry name" value="RNaseH_sf"/>
</dbReference>